<dbReference type="Proteomes" id="UP000829354">
    <property type="component" value="Chromosome I"/>
</dbReference>
<dbReference type="EMBL" id="CP092620">
    <property type="protein sequence ID" value="UMM12850.1"/>
    <property type="molecule type" value="Genomic_DNA"/>
</dbReference>
<protein>
    <submittedName>
        <fullName evidence="2">Uncharacterized protein</fullName>
    </submittedName>
</protein>
<dbReference type="AlphaFoldDB" id="A0AAE9E2H8"/>
<feature type="region of interest" description="Disordered" evidence="1">
    <location>
        <begin position="215"/>
        <end position="235"/>
    </location>
</feature>
<feature type="compositionally biased region" description="Low complexity" evidence="1">
    <location>
        <begin position="386"/>
        <end position="397"/>
    </location>
</feature>
<organism evidence="2 3">
    <name type="scientific">Caenorhabditis briggsae</name>
    <dbReference type="NCBI Taxonomy" id="6238"/>
    <lineage>
        <taxon>Eukaryota</taxon>
        <taxon>Metazoa</taxon>
        <taxon>Ecdysozoa</taxon>
        <taxon>Nematoda</taxon>
        <taxon>Chromadorea</taxon>
        <taxon>Rhabditida</taxon>
        <taxon>Rhabditina</taxon>
        <taxon>Rhabditomorpha</taxon>
        <taxon>Rhabditoidea</taxon>
        <taxon>Rhabditidae</taxon>
        <taxon>Peloderinae</taxon>
        <taxon>Caenorhabditis</taxon>
    </lineage>
</organism>
<feature type="region of interest" description="Disordered" evidence="1">
    <location>
        <begin position="386"/>
        <end position="424"/>
    </location>
</feature>
<proteinExistence type="predicted"/>
<reference evidence="2 3" key="1">
    <citation type="submission" date="2022-04" db="EMBL/GenBank/DDBJ databases">
        <title>Chromosome-level reference genomes for two strains of Caenorhabditis briggsae: an improved platform for comparative genomics.</title>
        <authorList>
            <person name="Stevens L."/>
            <person name="Andersen E."/>
        </authorList>
    </citation>
    <scope>NUCLEOTIDE SEQUENCE [LARGE SCALE GENOMIC DNA]</scope>
    <source>
        <strain evidence="2">VX34</strain>
        <tissue evidence="2">Whole-organism</tissue>
    </source>
</reference>
<name>A0AAE9E2H8_CAEBR</name>
<gene>
    <name evidence="2" type="ORF">L5515_001421</name>
</gene>
<evidence type="ECO:0000313" key="2">
    <source>
        <dbReference type="EMBL" id="UMM12850.1"/>
    </source>
</evidence>
<sequence>MDHQISLSHSAPLRPACPYFAKIWDPAFTNIWFEVFGKEAPNEEVAAQLLERVRDELDLIYDRYENRTKEYRLREQHEYIGEDLFKRTKSLCLFDGRFFPLEWFLSKNCCTRAHFSKDAPEKKHTVIVKLRLRQLPIILRETKDSLISRYLPNVIEPDNESSAFHNSFRFYKRILEATIKLFYNWSIEWDILAENPQEQEMLISIQSKQKKEEEINKEVKKRQHDKDNLVGEKKKKRVEESNVDIENIQIKSSCETSMDVKIPKRSSTGASDRASFEQSEALRPNIVALSLLGDIPNTSTDPIKEPEVVTISSDEEDISESLYVDLPMCSSPLVLKSQFSENAEMSKSNRTQDLVSLFPFGEASFSSKLNQALEGNSLIASVCSSASTDSSTSTNISPDYHVPSEKSYTSSMEHSPEPIPDTVPNNRYPIFKVVDSNQMNKTPRKSFSFSFQNKRVSVQKPTVFEEFNTEPTSHDLKSLPHLRSMSRSYKIADEKRYWQPRIHIESSRFEEHLYRIKTVAVKEGYINRICEVLCRPITLSMIKKHVHLLPLSVSTPVTTQKLCQYVRETMMDRFALDGKHSHYFPVGWLSPNMPDLETSKTTEANIKFAAGRHDSALWFIADKIPSMSARAEFKKDGHILCQKIIRDLIRTVFVMKLDEYKAAYYYFDGTFDIKKSITFANTTFCSSPGSD</sequence>
<keyword evidence="3" id="KW-1185">Reference proteome</keyword>
<evidence type="ECO:0000256" key="1">
    <source>
        <dbReference type="SAM" id="MobiDB-lite"/>
    </source>
</evidence>
<accession>A0AAE9E2H8</accession>
<evidence type="ECO:0000313" key="3">
    <source>
        <dbReference type="Proteomes" id="UP000829354"/>
    </source>
</evidence>